<comment type="similarity">
    <text evidence="2 9">Belongs to the mitochondrial pyruvate carrier (MPC) (TC 2.A.105) family.</text>
</comment>
<evidence type="ECO:0000256" key="6">
    <source>
        <dbReference type="ARBA" id="ARBA00022989"/>
    </source>
</evidence>
<name>A0A9P8I6T1_9PEZI</name>
<protein>
    <recommendedName>
        <fullName evidence="9">Mitochondrial pyruvate carrier</fullName>
    </recommendedName>
</protein>
<gene>
    <name evidence="10" type="ORF">FGG08_002178</name>
</gene>
<keyword evidence="4" id="KW-0812">Transmembrane</keyword>
<evidence type="ECO:0000256" key="1">
    <source>
        <dbReference type="ARBA" id="ARBA00004448"/>
    </source>
</evidence>
<dbReference type="InterPro" id="IPR005336">
    <property type="entry name" value="MPC"/>
</dbReference>
<dbReference type="Pfam" id="PF03650">
    <property type="entry name" value="MPC"/>
    <property type="match status" value="1"/>
</dbReference>
<comment type="subcellular location">
    <subcellularLocation>
        <location evidence="1 9">Mitochondrion inner membrane</location>
        <topology evidence="1 9">Multi-pass membrane protein</topology>
    </subcellularLocation>
</comment>
<keyword evidence="7 9" id="KW-0496">Mitochondrion</keyword>
<evidence type="ECO:0000313" key="10">
    <source>
        <dbReference type="EMBL" id="KAH0543510.1"/>
    </source>
</evidence>
<evidence type="ECO:0000256" key="9">
    <source>
        <dbReference type="RuleBase" id="RU363100"/>
    </source>
</evidence>
<keyword evidence="6" id="KW-1133">Transmembrane helix</keyword>
<keyword evidence="5 9" id="KW-0999">Mitochondrion inner membrane</keyword>
<keyword evidence="3 9" id="KW-0813">Transport</keyword>
<evidence type="ECO:0000313" key="11">
    <source>
        <dbReference type="Proteomes" id="UP000698800"/>
    </source>
</evidence>
<evidence type="ECO:0000256" key="4">
    <source>
        <dbReference type="ARBA" id="ARBA00022692"/>
    </source>
</evidence>
<sequence length="108" mass="11966">MPGTNSKADEETPTLRISGRMTGALVIYSATFMRYALAVQPKNYLLFACHFINEGAQLTQGYRYLQYWNWGGREKQLAERAEAGSDNGTEGAVDVGKDVVEKAKEVSK</sequence>
<dbReference type="Proteomes" id="UP000698800">
    <property type="component" value="Unassembled WGS sequence"/>
</dbReference>
<dbReference type="GO" id="GO:0005743">
    <property type="term" value="C:mitochondrial inner membrane"/>
    <property type="evidence" value="ECO:0007669"/>
    <property type="project" value="UniProtKB-SubCell"/>
</dbReference>
<keyword evidence="8" id="KW-0472">Membrane</keyword>
<evidence type="ECO:0000256" key="5">
    <source>
        <dbReference type="ARBA" id="ARBA00022792"/>
    </source>
</evidence>
<evidence type="ECO:0000256" key="7">
    <source>
        <dbReference type="ARBA" id="ARBA00023128"/>
    </source>
</evidence>
<evidence type="ECO:0000256" key="2">
    <source>
        <dbReference type="ARBA" id="ARBA00006416"/>
    </source>
</evidence>
<dbReference type="EMBL" id="JAGHQL010000031">
    <property type="protein sequence ID" value="KAH0543510.1"/>
    <property type="molecule type" value="Genomic_DNA"/>
</dbReference>
<organism evidence="10 11">
    <name type="scientific">Glutinoglossum americanum</name>
    <dbReference type="NCBI Taxonomy" id="1670608"/>
    <lineage>
        <taxon>Eukaryota</taxon>
        <taxon>Fungi</taxon>
        <taxon>Dikarya</taxon>
        <taxon>Ascomycota</taxon>
        <taxon>Pezizomycotina</taxon>
        <taxon>Geoglossomycetes</taxon>
        <taxon>Geoglossales</taxon>
        <taxon>Geoglossaceae</taxon>
        <taxon>Glutinoglossum</taxon>
    </lineage>
</organism>
<dbReference type="GO" id="GO:0006850">
    <property type="term" value="P:pyruvate import into mitochondria"/>
    <property type="evidence" value="ECO:0007669"/>
    <property type="project" value="InterPro"/>
</dbReference>
<keyword evidence="11" id="KW-1185">Reference proteome</keyword>
<evidence type="ECO:0000256" key="8">
    <source>
        <dbReference type="ARBA" id="ARBA00023136"/>
    </source>
</evidence>
<evidence type="ECO:0000256" key="3">
    <source>
        <dbReference type="ARBA" id="ARBA00022448"/>
    </source>
</evidence>
<proteinExistence type="inferred from homology"/>
<dbReference type="OrthoDB" id="1697690at2759"/>
<comment type="function">
    <text evidence="9">Mediates the uptake of pyruvate into mitochondria.</text>
</comment>
<comment type="caution">
    <text evidence="10">The sequence shown here is derived from an EMBL/GenBank/DDBJ whole genome shotgun (WGS) entry which is preliminary data.</text>
</comment>
<reference evidence="10" key="1">
    <citation type="submission" date="2021-03" db="EMBL/GenBank/DDBJ databases">
        <title>Comparative genomics and phylogenomic investigation of the class Geoglossomycetes provide insights into ecological specialization and systematics.</title>
        <authorList>
            <person name="Melie T."/>
            <person name="Pirro S."/>
            <person name="Miller A.N."/>
            <person name="Quandt A."/>
        </authorList>
    </citation>
    <scope>NUCLEOTIDE SEQUENCE</scope>
    <source>
        <strain evidence="10">GBOQ0MN5Z8</strain>
    </source>
</reference>
<dbReference type="AlphaFoldDB" id="A0A9P8I6T1"/>
<accession>A0A9P8I6T1</accession>